<dbReference type="Gene3D" id="3.30.420.40">
    <property type="match status" value="2"/>
</dbReference>
<evidence type="ECO:0000256" key="1">
    <source>
        <dbReference type="ARBA" id="ARBA00006479"/>
    </source>
</evidence>
<reference evidence="2 3" key="1">
    <citation type="submission" date="2023-06" db="EMBL/GenBank/DDBJ databases">
        <title>Microbacterium sp. nov., isolated from a waste landfill.</title>
        <authorList>
            <person name="Wen W."/>
        </authorList>
    </citation>
    <scope>NUCLEOTIDE SEQUENCE [LARGE SCALE GENOMIC DNA]</scope>
    <source>
        <strain evidence="2 3">ASV49</strain>
    </source>
</reference>
<accession>A0ABT7MU51</accession>
<dbReference type="PANTHER" id="PTHR18964">
    <property type="entry name" value="ROK (REPRESSOR, ORF, KINASE) FAMILY"/>
    <property type="match status" value="1"/>
</dbReference>
<dbReference type="InterPro" id="IPR036388">
    <property type="entry name" value="WH-like_DNA-bd_sf"/>
</dbReference>
<dbReference type="RefSeq" id="WP_286285920.1">
    <property type="nucleotide sequence ID" value="NZ_JASXSZ010000001.1"/>
</dbReference>
<dbReference type="Pfam" id="PF00480">
    <property type="entry name" value="ROK"/>
    <property type="match status" value="1"/>
</dbReference>
<proteinExistence type="inferred from homology"/>
<dbReference type="InterPro" id="IPR036390">
    <property type="entry name" value="WH_DNA-bd_sf"/>
</dbReference>
<dbReference type="PANTHER" id="PTHR18964:SF149">
    <property type="entry name" value="BIFUNCTIONAL UDP-N-ACETYLGLUCOSAMINE 2-EPIMERASE_N-ACETYLMANNOSAMINE KINASE"/>
    <property type="match status" value="1"/>
</dbReference>
<comment type="similarity">
    <text evidence="1">Belongs to the ROK (NagC/XylR) family.</text>
</comment>
<name>A0ABT7MU51_9MICO</name>
<evidence type="ECO:0000313" key="2">
    <source>
        <dbReference type="EMBL" id="MDL9977970.1"/>
    </source>
</evidence>
<sequence>MRTSIDRGRGTDLAGIRRENLHRVLDVARTEPGSSQNDIAARTGLGIAAVSSLVNELLDAQILVQGDAAPTRTRGRPKRAVELADEWADIVGVSLERGQVEARAATLRGRELGRAVRSFPAPPSVEHAASAILAAIDEAIDGRVRPSGAPRVVIALPGGIRFDGIGATELEWVGESAAPLLAPLRDRGWPEPMVGNDGSLSAFAEARFGAAGSHANAVVLFLGRGLGGSAVIDDALIRGAATAPGFGHTVLDPHGVECNCGLRGCAERSVSLLRFAELLGEPEILETTTKAEYAAELDLRAAGGDERVTAVLADAATALEQLGDIVASLLNPEVVVLTGPGASLAPRILPAHVGNTRVPTAQGLLGDEVVIRGALAAAQELVLSDPFLTGDPAAEEWV</sequence>
<dbReference type="EMBL" id="JASXSZ010000001">
    <property type="protein sequence ID" value="MDL9977970.1"/>
    <property type="molecule type" value="Genomic_DNA"/>
</dbReference>
<dbReference type="SUPFAM" id="SSF53067">
    <property type="entry name" value="Actin-like ATPase domain"/>
    <property type="match status" value="1"/>
</dbReference>
<organism evidence="2 3">
    <name type="scientific">Microbacterium candidum</name>
    <dbReference type="NCBI Taxonomy" id="3041922"/>
    <lineage>
        <taxon>Bacteria</taxon>
        <taxon>Bacillati</taxon>
        <taxon>Actinomycetota</taxon>
        <taxon>Actinomycetes</taxon>
        <taxon>Micrococcales</taxon>
        <taxon>Microbacteriaceae</taxon>
        <taxon>Microbacterium</taxon>
    </lineage>
</organism>
<dbReference type="SUPFAM" id="SSF46785">
    <property type="entry name" value="Winged helix' DNA-binding domain"/>
    <property type="match status" value="1"/>
</dbReference>
<gene>
    <name evidence="2" type="ORF">QSV35_01365</name>
</gene>
<dbReference type="InterPro" id="IPR000600">
    <property type="entry name" value="ROK"/>
</dbReference>
<dbReference type="InterPro" id="IPR043129">
    <property type="entry name" value="ATPase_NBD"/>
</dbReference>
<dbReference type="Gene3D" id="1.10.10.10">
    <property type="entry name" value="Winged helix-like DNA-binding domain superfamily/Winged helix DNA-binding domain"/>
    <property type="match status" value="1"/>
</dbReference>
<dbReference type="Proteomes" id="UP001235064">
    <property type="component" value="Unassembled WGS sequence"/>
</dbReference>
<keyword evidence="3" id="KW-1185">Reference proteome</keyword>
<comment type="caution">
    <text evidence="2">The sequence shown here is derived from an EMBL/GenBank/DDBJ whole genome shotgun (WGS) entry which is preliminary data.</text>
</comment>
<evidence type="ECO:0000313" key="3">
    <source>
        <dbReference type="Proteomes" id="UP001235064"/>
    </source>
</evidence>
<protein>
    <submittedName>
        <fullName evidence="2">ROK family protein</fullName>
    </submittedName>
</protein>